<keyword evidence="5" id="KW-0670">Pyruvate</keyword>
<sequence>MSSSPAPAGSRLQGRVVLMNPGPVNVSEEVRAALSLPDLCHREPEALALMQRIRRKTVLLCGGDESHAAVMLAGSGTTTLEAALSSIVPRDGRLLVIDNGHYGERLSRIVSVHGISCARLEFGWGRPVDVTAVDRALAEDPSITHVGLVHHETSTGMLNQLREIGAVVARHGRSLAVDAISSLGAEELDLAADHIDWCVGTANKCLEGFPGVSFVVAPRERLAGLADVPARTFSLDLHRHFVAQEHDGAPAFTLPLQVMAAFDTALDLALREGTSRRHARYTALAERIRTGLTERGLALRLPAAHRASSLTGVALPDGLTYEELHDGLKAEGFVVYSTQENGAREFRIANMGQLTEEDITGFLAAFDRVVDKHPGEGR</sequence>
<keyword evidence="2 11" id="KW-0032">Aminotransferase</keyword>
<dbReference type="SUPFAM" id="SSF53383">
    <property type="entry name" value="PLP-dependent transferases"/>
    <property type="match status" value="1"/>
</dbReference>
<keyword evidence="4 9" id="KW-0663">Pyridoxal phosphate</keyword>
<dbReference type="Proteomes" id="UP000037773">
    <property type="component" value="Unassembled WGS sequence"/>
</dbReference>
<protein>
    <recommendedName>
        <fullName evidence="6">2-aminoethylphosphonate--pyruvate transaminase</fullName>
        <ecNumber evidence="6">2.6.1.37</ecNumber>
    </recommendedName>
</protein>
<feature type="domain" description="Aminotransferase class V" evidence="10">
    <location>
        <begin position="41"/>
        <end position="332"/>
    </location>
</feature>
<dbReference type="GO" id="GO:0047304">
    <property type="term" value="F:2-aminoethylphosphonate-pyruvate transaminase activity"/>
    <property type="evidence" value="ECO:0007669"/>
    <property type="project" value="UniProtKB-EC"/>
</dbReference>
<dbReference type="Gene3D" id="3.40.640.10">
    <property type="entry name" value="Type I PLP-dependent aspartate aminotransferase-like (Major domain)"/>
    <property type="match status" value="1"/>
</dbReference>
<evidence type="ECO:0000256" key="8">
    <source>
        <dbReference type="PIRSR" id="PIRSR000524-1"/>
    </source>
</evidence>
<comment type="caution">
    <text evidence="11">The sequence shown here is derived from an EMBL/GenBank/DDBJ whole genome shotgun (WGS) entry which is preliminary data.</text>
</comment>
<dbReference type="HAMAP" id="MF_01376">
    <property type="entry name" value="PhnW_aminotrans_5"/>
    <property type="match status" value="1"/>
</dbReference>
<dbReference type="RefSeq" id="WP_030823562.1">
    <property type="nucleotide sequence ID" value="NZ_LGCN01000240.1"/>
</dbReference>
<dbReference type="Pfam" id="PF00266">
    <property type="entry name" value="Aminotran_5"/>
    <property type="match status" value="1"/>
</dbReference>
<dbReference type="GO" id="GO:0019700">
    <property type="term" value="P:organic phosphonate catabolic process"/>
    <property type="evidence" value="ECO:0007669"/>
    <property type="project" value="InterPro"/>
</dbReference>
<evidence type="ECO:0000259" key="10">
    <source>
        <dbReference type="Pfam" id="PF00266"/>
    </source>
</evidence>
<dbReference type="InterPro" id="IPR015421">
    <property type="entry name" value="PyrdxlP-dep_Trfase_major"/>
</dbReference>
<organism evidence="11 12">
    <name type="scientific">Streptomyces caelestis</name>
    <dbReference type="NCBI Taxonomy" id="36816"/>
    <lineage>
        <taxon>Bacteria</taxon>
        <taxon>Bacillati</taxon>
        <taxon>Actinomycetota</taxon>
        <taxon>Actinomycetes</taxon>
        <taxon>Kitasatosporales</taxon>
        <taxon>Streptomycetaceae</taxon>
        <taxon>Streptomyces</taxon>
    </lineage>
</organism>
<keyword evidence="3 11" id="KW-0808">Transferase</keyword>
<proteinExistence type="inferred from homology"/>
<name>A0A0M9X5V8_9ACTN</name>
<evidence type="ECO:0000256" key="3">
    <source>
        <dbReference type="ARBA" id="ARBA00022679"/>
    </source>
</evidence>
<dbReference type="Gene3D" id="3.90.1150.10">
    <property type="entry name" value="Aspartate Aminotransferase, domain 1"/>
    <property type="match status" value="1"/>
</dbReference>
<comment type="cofactor">
    <cofactor evidence="1 9">
        <name>pyridoxal 5'-phosphate</name>
        <dbReference type="ChEBI" id="CHEBI:597326"/>
    </cofactor>
</comment>
<dbReference type="OrthoDB" id="9766472at2"/>
<feature type="modified residue" description="N6-(pyridoxal phosphate)lysine" evidence="9">
    <location>
        <position position="204"/>
    </location>
</feature>
<comment type="catalytic activity">
    <reaction evidence="7">
        <text>(2-aminoethyl)phosphonate + pyruvate = phosphonoacetaldehyde + L-alanine</text>
        <dbReference type="Rhea" id="RHEA:17021"/>
        <dbReference type="ChEBI" id="CHEBI:15361"/>
        <dbReference type="ChEBI" id="CHEBI:57418"/>
        <dbReference type="ChEBI" id="CHEBI:57972"/>
        <dbReference type="ChEBI" id="CHEBI:58383"/>
        <dbReference type="EC" id="2.6.1.37"/>
    </reaction>
</comment>
<reference evidence="11 12" key="1">
    <citation type="submission" date="2015-07" db="EMBL/GenBank/DDBJ databases">
        <authorList>
            <person name="Noorani M."/>
        </authorList>
    </citation>
    <scope>NUCLEOTIDE SEQUENCE [LARGE SCALE GENOMIC DNA]</scope>
    <source>
        <strain evidence="11 12">NRRL B-24567</strain>
    </source>
</reference>
<dbReference type="InterPro" id="IPR024169">
    <property type="entry name" value="SP_NH2Trfase/AEP_transaminase"/>
</dbReference>
<evidence type="ECO:0000256" key="7">
    <source>
        <dbReference type="ARBA" id="ARBA00049460"/>
    </source>
</evidence>
<gene>
    <name evidence="11" type="ORF">ADK41_31935</name>
</gene>
<evidence type="ECO:0000256" key="2">
    <source>
        <dbReference type="ARBA" id="ARBA00022576"/>
    </source>
</evidence>
<dbReference type="EMBL" id="LGCN01000240">
    <property type="protein sequence ID" value="KOT30506.1"/>
    <property type="molecule type" value="Genomic_DNA"/>
</dbReference>
<dbReference type="InterPro" id="IPR012703">
    <property type="entry name" value="NH2EtPonate_pyrv_transaminase"/>
</dbReference>
<dbReference type="PIRSF" id="PIRSF000524">
    <property type="entry name" value="SPT"/>
    <property type="match status" value="1"/>
</dbReference>
<dbReference type="PANTHER" id="PTHR42778:SF1">
    <property type="entry name" value="2-AMINOETHYLPHOSPHONATE--PYRUVATE TRANSAMINASE"/>
    <property type="match status" value="1"/>
</dbReference>
<evidence type="ECO:0000256" key="4">
    <source>
        <dbReference type="ARBA" id="ARBA00022898"/>
    </source>
</evidence>
<evidence type="ECO:0000256" key="9">
    <source>
        <dbReference type="PIRSR" id="PIRSR000524-50"/>
    </source>
</evidence>
<dbReference type="PATRIC" id="fig|36816.3.peg.6912"/>
<evidence type="ECO:0000256" key="1">
    <source>
        <dbReference type="ARBA" id="ARBA00001933"/>
    </source>
</evidence>
<dbReference type="EC" id="2.6.1.37" evidence="6"/>
<dbReference type="InterPro" id="IPR000192">
    <property type="entry name" value="Aminotrans_V_dom"/>
</dbReference>
<evidence type="ECO:0000256" key="5">
    <source>
        <dbReference type="ARBA" id="ARBA00023317"/>
    </source>
</evidence>
<evidence type="ECO:0000313" key="12">
    <source>
        <dbReference type="Proteomes" id="UP000037773"/>
    </source>
</evidence>
<evidence type="ECO:0000256" key="6">
    <source>
        <dbReference type="ARBA" id="ARBA00044521"/>
    </source>
</evidence>
<dbReference type="AlphaFoldDB" id="A0A0M9X5V8"/>
<accession>A0A0M9X5V8</accession>
<evidence type="ECO:0000313" key="11">
    <source>
        <dbReference type="EMBL" id="KOT30506.1"/>
    </source>
</evidence>
<dbReference type="InterPro" id="IPR015422">
    <property type="entry name" value="PyrdxlP-dep_Trfase_small"/>
</dbReference>
<dbReference type="PANTHER" id="PTHR42778">
    <property type="entry name" value="2-AMINOETHYLPHOSPHONATE--PYRUVATE TRANSAMINASE"/>
    <property type="match status" value="1"/>
</dbReference>
<dbReference type="InterPro" id="IPR015424">
    <property type="entry name" value="PyrdxlP-dep_Trfase"/>
</dbReference>
<feature type="binding site" evidence="8">
    <location>
        <position position="347"/>
    </location>
    <ligand>
        <name>substrate</name>
    </ligand>
</feature>
<keyword evidence="12" id="KW-1185">Reference proteome</keyword>